<evidence type="ECO:0000313" key="1">
    <source>
        <dbReference type="EMBL" id="KAK8759236.1"/>
    </source>
</evidence>
<protein>
    <submittedName>
        <fullName evidence="1">Uncharacterized protein</fullName>
    </submittedName>
</protein>
<organism evidence="1 2">
    <name type="scientific">Amblyomma americanum</name>
    <name type="common">Lone star tick</name>
    <dbReference type="NCBI Taxonomy" id="6943"/>
    <lineage>
        <taxon>Eukaryota</taxon>
        <taxon>Metazoa</taxon>
        <taxon>Ecdysozoa</taxon>
        <taxon>Arthropoda</taxon>
        <taxon>Chelicerata</taxon>
        <taxon>Arachnida</taxon>
        <taxon>Acari</taxon>
        <taxon>Parasitiformes</taxon>
        <taxon>Ixodida</taxon>
        <taxon>Ixodoidea</taxon>
        <taxon>Ixodidae</taxon>
        <taxon>Amblyomminae</taxon>
        <taxon>Amblyomma</taxon>
    </lineage>
</organism>
<evidence type="ECO:0000313" key="2">
    <source>
        <dbReference type="Proteomes" id="UP001321473"/>
    </source>
</evidence>
<keyword evidence="2" id="KW-1185">Reference proteome</keyword>
<feature type="non-terminal residue" evidence="1">
    <location>
        <position position="77"/>
    </location>
</feature>
<dbReference type="EMBL" id="JARKHS020033274">
    <property type="protein sequence ID" value="KAK8759236.1"/>
    <property type="molecule type" value="Genomic_DNA"/>
</dbReference>
<proteinExistence type="predicted"/>
<comment type="caution">
    <text evidence="1">The sequence shown here is derived from an EMBL/GenBank/DDBJ whole genome shotgun (WGS) entry which is preliminary data.</text>
</comment>
<dbReference type="AlphaFoldDB" id="A0AAQ4D9U6"/>
<reference evidence="1 2" key="1">
    <citation type="journal article" date="2023" name="Arcadia Sci">
        <title>De novo assembly of a long-read Amblyomma americanum tick genome.</title>
        <authorList>
            <person name="Chou S."/>
            <person name="Poskanzer K.E."/>
            <person name="Rollins M."/>
            <person name="Thuy-Boun P.S."/>
        </authorList>
    </citation>
    <scope>NUCLEOTIDE SEQUENCE [LARGE SCALE GENOMIC DNA]</scope>
    <source>
        <strain evidence="1">F_SG_1</strain>
        <tissue evidence="1">Salivary glands</tissue>
    </source>
</reference>
<sequence>MRTNVVNRHHSPVTLDLFQRLFTLVEELQVSHDERRVDARATDGREQRPLRCLKSRMALRAFIVSSSAEATFTGKLP</sequence>
<dbReference type="Proteomes" id="UP001321473">
    <property type="component" value="Unassembled WGS sequence"/>
</dbReference>
<gene>
    <name evidence="1" type="ORF">V5799_003131</name>
</gene>
<accession>A0AAQ4D9U6</accession>
<name>A0AAQ4D9U6_AMBAM</name>